<keyword evidence="2" id="KW-1133">Transmembrane helix</keyword>
<dbReference type="RefSeq" id="WP_216835020.1">
    <property type="nucleotide sequence ID" value="NZ_JAFNJS010000001.1"/>
</dbReference>
<feature type="transmembrane region" description="Helical" evidence="2">
    <location>
        <begin position="400"/>
        <end position="417"/>
    </location>
</feature>
<keyword evidence="2" id="KW-0812">Transmembrane</keyword>
<dbReference type="Proteomes" id="UP001595420">
    <property type="component" value="Unassembled WGS sequence"/>
</dbReference>
<dbReference type="InterPro" id="IPR021830">
    <property type="entry name" value="DUF3422"/>
</dbReference>
<dbReference type="Pfam" id="PF11902">
    <property type="entry name" value="DUF3422"/>
    <property type="match status" value="1"/>
</dbReference>
<evidence type="ECO:0000256" key="1">
    <source>
        <dbReference type="SAM" id="Coils"/>
    </source>
</evidence>
<proteinExistence type="predicted"/>
<gene>
    <name evidence="3" type="ORF">ACFOD3_04645</name>
</gene>
<keyword evidence="1" id="KW-0175">Coiled coil</keyword>
<accession>A0ABV7BND9</accession>
<reference evidence="4" key="1">
    <citation type="journal article" date="2019" name="Int. J. Syst. Evol. Microbiol.">
        <title>The Global Catalogue of Microorganisms (GCM) 10K type strain sequencing project: providing services to taxonomists for standard genome sequencing and annotation.</title>
        <authorList>
            <consortium name="The Broad Institute Genomics Platform"/>
            <consortium name="The Broad Institute Genome Sequencing Center for Infectious Disease"/>
            <person name="Wu L."/>
            <person name="Ma J."/>
        </authorList>
    </citation>
    <scope>NUCLEOTIDE SEQUENCE [LARGE SCALE GENOMIC DNA]</scope>
    <source>
        <strain evidence="4">CGMCC 1.16855</strain>
    </source>
</reference>
<dbReference type="EMBL" id="JBHRSB010000001">
    <property type="protein sequence ID" value="MFC2999171.1"/>
    <property type="molecule type" value="Genomic_DNA"/>
</dbReference>
<evidence type="ECO:0000313" key="4">
    <source>
        <dbReference type="Proteomes" id="UP001595420"/>
    </source>
</evidence>
<sequence length="431" mass="46241">MIQHLPPHPQRDVLTGELHARPPLPLQTPVAISRLALSGDSGADRGAGVAHLASLCRRYGVTPPAPGADFVLADFGVFRLRYERHTEFDGWTFLRPGLSDHPDDPFAFTAIAAVPTDWLAALPGRTLVAAHIAVLPTAGEDEAPPPGCFAPDGLAGASLSGGAATAWTDFRLGPDGFTRILLQDHGLTPALAGRLAQALWEIETYRLFALLALPPARAAAGELARASDRLASLSSRLSGLEELEAEREALEELSELATGIEQIANATADRFSAAHAYHALVGRRLQVLREERLHGLPTLTEYLERRLDPALATIQATGTRTAALSVRCGRAVDLLRARVAVAQEAQTQKLLAAMAETGRAQLRLQETVEGLSVAGISYYVLSLAGYALKPLPWGPLRLDIILAALVPVIAGLVWIRVRRQRRKLAKSARRG</sequence>
<protein>
    <submittedName>
        <fullName evidence="3">DUF3422 family protein</fullName>
    </submittedName>
</protein>
<name>A0ABV7BND9_9PROT</name>
<evidence type="ECO:0000256" key="2">
    <source>
        <dbReference type="SAM" id="Phobius"/>
    </source>
</evidence>
<keyword evidence="2" id="KW-0472">Membrane</keyword>
<evidence type="ECO:0000313" key="3">
    <source>
        <dbReference type="EMBL" id="MFC2999171.1"/>
    </source>
</evidence>
<organism evidence="3 4">
    <name type="scientific">Falsiroseomonas tokyonensis</name>
    <dbReference type="NCBI Taxonomy" id="430521"/>
    <lineage>
        <taxon>Bacteria</taxon>
        <taxon>Pseudomonadati</taxon>
        <taxon>Pseudomonadota</taxon>
        <taxon>Alphaproteobacteria</taxon>
        <taxon>Acetobacterales</taxon>
        <taxon>Roseomonadaceae</taxon>
        <taxon>Falsiroseomonas</taxon>
    </lineage>
</organism>
<feature type="coiled-coil region" evidence="1">
    <location>
        <begin position="223"/>
        <end position="263"/>
    </location>
</feature>
<keyword evidence="4" id="KW-1185">Reference proteome</keyword>
<comment type="caution">
    <text evidence="3">The sequence shown here is derived from an EMBL/GenBank/DDBJ whole genome shotgun (WGS) entry which is preliminary data.</text>
</comment>